<keyword evidence="1" id="KW-0812">Transmembrane</keyword>
<sequence length="198" mass="20562">MNSGGSARTARAALFALVCVGAGTVLHRVADGCDPGWVGPALALPVTTLASFGLARRERHPLVVMLALGIAQLCLHIELGWFCPPAQGAMPGMPAGFGESATLTSGSASGAHSAAAMLAAHALAVLICGCWLGLGERSFFELCRALATLTRRAADRTAVLLAVRRAFRVLPISTRPARIHATARRTARPRGRPAPSPR</sequence>
<proteinExistence type="predicted"/>
<reference evidence="2" key="1">
    <citation type="submission" date="2021-04" db="EMBL/GenBank/DDBJ databases">
        <title>Genome based classification of Actinospica acidithermotolerans sp. nov., an actinobacterium isolated from an Indonesian hot spring.</title>
        <authorList>
            <person name="Kusuma A.B."/>
            <person name="Putra K.E."/>
            <person name="Nafisah S."/>
            <person name="Loh J."/>
            <person name="Nouioui I."/>
            <person name="Goodfellow M."/>
        </authorList>
    </citation>
    <scope>NUCLEOTIDE SEQUENCE</scope>
    <source>
        <strain evidence="2">CSCA 57</strain>
    </source>
</reference>
<evidence type="ECO:0000256" key="1">
    <source>
        <dbReference type="SAM" id="Phobius"/>
    </source>
</evidence>
<name>A0A941ISB0_9ACTN</name>
<organism evidence="2 3">
    <name type="scientific">Actinospica durhamensis</name>
    <dbReference type="NCBI Taxonomy" id="1508375"/>
    <lineage>
        <taxon>Bacteria</taxon>
        <taxon>Bacillati</taxon>
        <taxon>Actinomycetota</taxon>
        <taxon>Actinomycetes</taxon>
        <taxon>Catenulisporales</taxon>
        <taxon>Actinospicaceae</taxon>
        <taxon>Actinospica</taxon>
    </lineage>
</organism>
<evidence type="ECO:0000313" key="3">
    <source>
        <dbReference type="Proteomes" id="UP000675781"/>
    </source>
</evidence>
<accession>A0A941ISB0</accession>
<evidence type="ECO:0000313" key="2">
    <source>
        <dbReference type="EMBL" id="MBR7839730.1"/>
    </source>
</evidence>
<feature type="transmembrane region" description="Helical" evidence="1">
    <location>
        <begin position="36"/>
        <end position="55"/>
    </location>
</feature>
<gene>
    <name evidence="2" type="ORF">KDL01_41160</name>
</gene>
<comment type="caution">
    <text evidence="2">The sequence shown here is derived from an EMBL/GenBank/DDBJ whole genome shotgun (WGS) entry which is preliminary data.</text>
</comment>
<keyword evidence="1" id="KW-0472">Membrane</keyword>
<feature type="transmembrane region" description="Helical" evidence="1">
    <location>
        <begin position="62"/>
        <end position="82"/>
    </location>
</feature>
<keyword evidence="3" id="KW-1185">Reference proteome</keyword>
<feature type="transmembrane region" description="Helical" evidence="1">
    <location>
        <begin position="114"/>
        <end position="134"/>
    </location>
</feature>
<feature type="transmembrane region" description="Helical" evidence="1">
    <location>
        <begin position="12"/>
        <end position="30"/>
    </location>
</feature>
<dbReference type="EMBL" id="JAGSOG010000578">
    <property type="protein sequence ID" value="MBR7839730.1"/>
    <property type="molecule type" value="Genomic_DNA"/>
</dbReference>
<keyword evidence="1" id="KW-1133">Transmembrane helix</keyword>
<feature type="non-terminal residue" evidence="2">
    <location>
        <position position="198"/>
    </location>
</feature>
<dbReference type="RefSeq" id="WP_212534147.1">
    <property type="nucleotide sequence ID" value="NZ_JAGSOG010000578.1"/>
</dbReference>
<dbReference type="AlphaFoldDB" id="A0A941ISB0"/>
<protein>
    <submittedName>
        <fullName evidence="2">Uncharacterized protein</fullName>
    </submittedName>
</protein>
<dbReference type="Proteomes" id="UP000675781">
    <property type="component" value="Unassembled WGS sequence"/>
</dbReference>